<feature type="repeat" description="TPR" evidence="1">
    <location>
        <begin position="389"/>
        <end position="422"/>
    </location>
</feature>
<dbReference type="Proteomes" id="UP000000343">
    <property type="component" value="Plasmid pACIX901"/>
</dbReference>
<geneLocation type="plasmid" evidence="6 7">
    <name>pACIX901</name>
</geneLocation>
<feature type="compositionally biased region" description="Polar residues" evidence="2">
    <location>
        <begin position="107"/>
        <end position="130"/>
    </location>
</feature>
<keyword evidence="3" id="KW-0732">Signal</keyword>
<keyword evidence="1" id="KW-0802">TPR repeat</keyword>
<evidence type="ECO:0000259" key="5">
    <source>
        <dbReference type="Pfam" id="PF17874"/>
    </source>
</evidence>
<dbReference type="InterPro" id="IPR019734">
    <property type="entry name" value="TPR_rpt"/>
</dbReference>
<dbReference type="KEGG" id="acm:AciX9_4090"/>
<gene>
    <name evidence="6" type="ordered locus">AciX9_4090</name>
</gene>
<dbReference type="PANTHER" id="PTHR10098:SF108">
    <property type="entry name" value="TETRATRICOPEPTIDE REPEAT PROTEIN 28"/>
    <property type="match status" value="1"/>
</dbReference>
<dbReference type="PROSITE" id="PS50005">
    <property type="entry name" value="TPR"/>
    <property type="match status" value="2"/>
</dbReference>
<evidence type="ECO:0000256" key="2">
    <source>
        <dbReference type="SAM" id="MobiDB-lite"/>
    </source>
</evidence>
<feature type="chain" id="PRO_5003234429" evidence="3">
    <location>
        <begin position="42"/>
        <end position="1115"/>
    </location>
</feature>
<dbReference type="HOGENOM" id="CLU_281160_0_0_0"/>
<evidence type="ECO:0000259" key="4">
    <source>
        <dbReference type="Pfam" id="PF12770"/>
    </source>
</evidence>
<proteinExistence type="predicted"/>
<evidence type="ECO:0000313" key="6">
    <source>
        <dbReference type="EMBL" id="ADW70870.1"/>
    </source>
</evidence>
<dbReference type="PANTHER" id="PTHR10098">
    <property type="entry name" value="RAPSYN-RELATED"/>
    <property type="match status" value="1"/>
</dbReference>
<dbReference type="InterPro" id="IPR011990">
    <property type="entry name" value="TPR-like_helical_dom_sf"/>
</dbReference>
<dbReference type="InterPro" id="IPR041617">
    <property type="entry name" value="TPR_MalT"/>
</dbReference>
<protein>
    <submittedName>
        <fullName evidence="6">Tetratricopeptide TPR_1 repeat-containing protein</fullName>
    </submittedName>
</protein>
<feature type="repeat" description="TPR" evidence="1">
    <location>
        <begin position="349"/>
        <end position="382"/>
    </location>
</feature>
<dbReference type="InterPro" id="IPR024983">
    <property type="entry name" value="CHAT_dom"/>
</dbReference>
<name>E8X5Y6_GRATM</name>
<feature type="domain" description="MalT-like TPR region" evidence="5">
    <location>
        <begin position="285"/>
        <end position="453"/>
    </location>
</feature>
<dbReference type="Gene3D" id="1.25.40.10">
    <property type="entry name" value="Tetratricopeptide repeat domain"/>
    <property type="match status" value="2"/>
</dbReference>
<dbReference type="EMBL" id="CP002481">
    <property type="protein sequence ID" value="ADW70870.1"/>
    <property type="molecule type" value="Genomic_DNA"/>
</dbReference>
<evidence type="ECO:0000313" key="7">
    <source>
        <dbReference type="Proteomes" id="UP000000343"/>
    </source>
</evidence>
<dbReference type="OrthoDB" id="100274at2"/>
<feature type="signal peptide" evidence="3">
    <location>
        <begin position="1"/>
        <end position="41"/>
    </location>
</feature>
<feature type="region of interest" description="Disordered" evidence="2">
    <location>
        <begin position="107"/>
        <end position="132"/>
    </location>
</feature>
<reference evidence="7" key="1">
    <citation type="submission" date="2011-01" db="EMBL/GenBank/DDBJ databases">
        <title>Complete sequence of plasmid1 of Acidobacterium sp. MP5ACTX9.</title>
        <authorList>
            <consortium name="US DOE Joint Genome Institute"/>
            <person name="Lucas S."/>
            <person name="Copeland A."/>
            <person name="Lapidus A."/>
            <person name="Cheng J.-F."/>
            <person name="Goodwin L."/>
            <person name="Pitluck S."/>
            <person name="Teshima H."/>
            <person name="Detter J.C."/>
            <person name="Han C."/>
            <person name="Tapia R."/>
            <person name="Land M."/>
            <person name="Hauser L."/>
            <person name="Kyrpides N."/>
            <person name="Ivanova N."/>
            <person name="Ovchinnikova G."/>
            <person name="Pagani I."/>
            <person name="Rawat S.R."/>
            <person name="Mannisto M."/>
            <person name="Haggblom M.M."/>
            <person name="Woyke T."/>
        </authorList>
    </citation>
    <scope>NUCLEOTIDE SEQUENCE [LARGE SCALE GENOMIC DNA]</scope>
    <source>
        <strain evidence="7">MP5ACTX9</strain>
        <plasmid evidence="7">Plasmid pACIX901</plasmid>
    </source>
</reference>
<keyword evidence="7" id="KW-1185">Reference proteome</keyword>
<accession>E8X5Y6</accession>
<dbReference type="AlphaFoldDB" id="E8X5Y6"/>
<dbReference type="SMART" id="SM00028">
    <property type="entry name" value="TPR"/>
    <property type="match status" value="6"/>
</dbReference>
<dbReference type="Pfam" id="PF12770">
    <property type="entry name" value="CHAT"/>
    <property type="match status" value="1"/>
</dbReference>
<feature type="domain" description="CHAT" evidence="4">
    <location>
        <begin position="813"/>
        <end position="1111"/>
    </location>
</feature>
<dbReference type="RefSeq" id="WP_013572782.1">
    <property type="nucleotide sequence ID" value="NC_015057.1"/>
</dbReference>
<dbReference type="SUPFAM" id="SSF48452">
    <property type="entry name" value="TPR-like"/>
    <property type="match status" value="3"/>
</dbReference>
<keyword evidence="6" id="KW-0614">Plasmid</keyword>
<evidence type="ECO:0000256" key="1">
    <source>
        <dbReference type="PROSITE-ProRule" id="PRU00339"/>
    </source>
</evidence>
<sequence>MSKVSGAVDPLSSLSTLQAALIGARLLLLVGLASWSCSASAAQQQSTATQPPQDVTILSPGSVQAIHLAVGEARTYKIILSPQQSLRLVLTQGEHFQKLILHGPRITGSTRTNDSGSGASIPSTLTNASPAGSPASEYTLAIQSYHSNESSEGSLDLSPASFSLPEAQQRATAEDLFYDAEYLRRSANAKQWPHANDEFQQSLNLIQPLKDQYFTLAILTEQSRLLLFRLNDYVGAQRVAAQAAAVAAQLDTNSSSALYSDRSILTLKALCLKTLGSADYYLSDYPSAILHSNQSLAIYQQLNDLYWEGILRGNLAYVYFESGDTPAALETAARASAIADQVHDEYGRVYTLEALGSIHLARDEFDQAYDSYQQALTLTRKTPYPAIEALIWRGLGRFYQEVGKADLAEDAYQQAVTSAKKASDTAALLEITSELAALERSQGKLKAAHTAYDSGIALSGSSKLSREAVLLQSGLALTLAAEKKPREGIQQAGQAAALAQSIGYVEGEANATRDLAQLYLGLKDLKSARADYSHAAQLYEGIQDRVQTAHALAQLARIDVASDLQLAQTEEDHALDLIESTRVLVPGRELRTSYFADQQGVYAFGIELMIRLNRAYPNRHYVDRAFQIAEMARARSLLDQSSFFAEAANFSTTTPSPETASCELHLAAAYQRLHDLNVSDENANYRITRTQNEIQGQLAICDGLAGTAQSAKRQPETSLATLDSLQHSLSTQHASLIEYWLGDAESCLWYITAHGVKMLPLPPRRRLEAQVQSLTDSILARQSPIPGEDLAARTIRLEQSDRRAGDLLLQMGKLLLGPASGHPAGVLYIVPDGALASLPFAALTPQFKETPILLQGEVIEEPSSSVLLHLLDIHANSGGHPSSPYAAIAIFADPVYAADDERLPHQPAHLSQTALRSAFVLPELARLPASRAEADSIASLASGSSVETHIGFDASSHAILSTDWSRYQVMHLALHALIGQSPAFTGIAFSMFGRSGRTQNGMLWLNQIYRLKGAPGMVFLSACSTAAGKEIPGEGIDSLANAFLSHGSQSVIASLWSVEDQASSQLVRDFYYNLLTLHLPPGASLRRAQLSFVHSTQHRSPLYWAAFQLEGLPGN</sequence>
<evidence type="ECO:0000256" key="3">
    <source>
        <dbReference type="SAM" id="SignalP"/>
    </source>
</evidence>
<organism evidence="7">
    <name type="scientific">Granulicella tundricola (strain ATCC BAA-1859 / DSM 23138 / MP5ACTX9)</name>
    <dbReference type="NCBI Taxonomy" id="1198114"/>
    <lineage>
        <taxon>Bacteria</taxon>
        <taxon>Pseudomonadati</taxon>
        <taxon>Acidobacteriota</taxon>
        <taxon>Terriglobia</taxon>
        <taxon>Terriglobales</taxon>
        <taxon>Acidobacteriaceae</taxon>
        <taxon>Granulicella</taxon>
    </lineage>
</organism>
<dbReference type="Pfam" id="PF17874">
    <property type="entry name" value="TPR_MalT"/>
    <property type="match status" value="1"/>
</dbReference>